<dbReference type="OrthoDB" id="10260894at2759"/>
<dbReference type="SUPFAM" id="SSF56112">
    <property type="entry name" value="Protein kinase-like (PK-like)"/>
    <property type="match status" value="1"/>
</dbReference>
<keyword evidence="1" id="KW-0547">Nucleotide-binding</keyword>
<dbReference type="Gene3D" id="1.10.510.10">
    <property type="entry name" value="Transferase(Phosphotransferase) domain 1"/>
    <property type="match status" value="1"/>
</dbReference>
<accession>A0A6I9Z2W6</accession>
<dbReference type="Proteomes" id="UP000504617">
    <property type="component" value="Unplaced"/>
</dbReference>
<dbReference type="InterPro" id="IPR017441">
    <property type="entry name" value="Protein_kinase_ATP_BS"/>
</dbReference>
<proteinExistence type="predicted"/>
<dbReference type="PROSITE" id="PS50011">
    <property type="entry name" value="PROTEIN_KINASE_DOM"/>
    <property type="match status" value="1"/>
</dbReference>
<gene>
    <name evidence="5" type="primary">LOC106555816</name>
</gene>
<dbReference type="InterPro" id="IPR000719">
    <property type="entry name" value="Prot_kinase_dom"/>
</dbReference>
<dbReference type="GO" id="GO:0005524">
    <property type="term" value="F:ATP binding"/>
    <property type="evidence" value="ECO:0007669"/>
    <property type="project" value="UniProtKB-UniRule"/>
</dbReference>
<evidence type="ECO:0000313" key="4">
    <source>
        <dbReference type="Proteomes" id="UP000504617"/>
    </source>
</evidence>
<sequence>LDGSGEKSESHSHTEKIHKLNKENTEKANPFLVQRNPPKSRDSSESKASAGWHHSNSWKGSLQKTPGKSPVEVNAKEANKSQNNPDAGGDDPELVKKHDGSQGSPRNVGEDDKRKDEKAGASAKTSQRKKSVAEADIKIIYIFSSRHKENEKVSFLLKDEQTTISKRHVNEKSFLKDVNKRSRVYVAKASGGFKPKEAAKPKTTEFALPGKTVGPKSAAANKNKMKPEASKGDNLIIGFGLSFLDNMPAMPAPFDHRIIKAKRAGIGSFYQIFLNEVLGGGRFGQVHRCEEKETGLKLAAKIIKARNVKEKDEVKNEINIMNQLTHMNIIQLYDAFESKNDVVLIMEYVEGGELFDRILDESSNLTEMDAILFIKQICEGIQFMHQMYILHLDLKVLCIYCTSYAKTNVYTRLDIF</sequence>
<feature type="domain" description="Protein kinase" evidence="3">
    <location>
        <begin position="272"/>
        <end position="416"/>
    </location>
</feature>
<evidence type="ECO:0000256" key="2">
    <source>
        <dbReference type="SAM" id="MobiDB-lite"/>
    </source>
</evidence>
<dbReference type="AlphaFoldDB" id="A0A6I9Z2W6"/>
<dbReference type="KEGG" id="tsr:106555816"/>
<protein>
    <submittedName>
        <fullName evidence="5">Serine/threonine-protein kinase DCLK3-like</fullName>
    </submittedName>
</protein>
<reference evidence="5" key="1">
    <citation type="submission" date="2025-08" db="UniProtKB">
        <authorList>
            <consortium name="RefSeq"/>
        </authorList>
    </citation>
    <scope>IDENTIFICATION</scope>
    <source>
        <tissue evidence="5">Skeletal muscle</tissue>
    </source>
</reference>
<feature type="region of interest" description="Disordered" evidence="2">
    <location>
        <begin position="1"/>
        <end position="132"/>
    </location>
</feature>
<dbReference type="FunFam" id="3.30.200.20:FF:000196">
    <property type="entry name" value="Myosin light chain kinase family, member 4"/>
    <property type="match status" value="1"/>
</dbReference>
<feature type="binding site" evidence="1">
    <location>
        <position position="301"/>
    </location>
    <ligand>
        <name>ATP</name>
        <dbReference type="ChEBI" id="CHEBI:30616"/>
    </ligand>
</feature>
<evidence type="ECO:0000256" key="1">
    <source>
        <dbReference type="PROSITE-ProRule" id="PRU10141"/>
    </source>
</evidence>
<feature type="non-terminal residue" evidence="5">
    <location>
        <position position="1"/>
    </location>
</feature>
<dbReference type="InterPro" id="IPR011009">
    <property type="entry name" value="Kinase-like_dom_sf"/>
</dbReference>
<keyword evidence="1" id="KW-0067">ATP-binding</keyword>
<dbReference type="Gene3D" id="3.30.200.20">
    <property type="entry name" value="Phosphorylase Kinase, domain 1"/>
    <property type="match status" value="1"/>
</dbReference>
<dbReference type="GO" id="GO:0004672">
    <property type="term" value="F:protein kinase activity"/>
    <property type="evidence" value="ECO:0007669"/>
    <property type="project" value="InterPro"/>
</dbReference>
<dbReference type="Pfam" id="PF00069">
    <property type="entry name" value="Pkinase"/>
    <property type="match status" value="1"/>
</dbReference>
<feature type="compositionally biased region" description="Polar residues" evidence="2">
    <location>
        <begin position="54"/>
        <end position="66"/>
    </location>
</feature>
<dbReference type="GeneID" id="106555816"/>
<organism evidence="4 5">
    <name type="scientific">Thamnophis sirtalis</name>
    <dbReference type="NCBI Taxonomy" id="35019"/>
    <lineage>
        <taxon>Eukaryota</taxon>
        <taxon>Metazoa</taxon>
        <taxon>Chordata</taxon>
        <taxon>Craniata</taxon>
        <taxon>Vertebrata</taxon>
        <taxon>Euteleostomi</taxon>
        <taxon>Lepidosauria</taxon>
        <taxon>Squamata</taxon>
        <taxon>Bifurcata</taxon>
        <taxon>Unidentata</taxon>
        <taxon>Episquamata</taxon>
        <taxon>Toxicofera</taxon>
        <taxon>Serpentes</taxon>
        <taxon>Colubroidea</taxon>
        <taxon>Colubridae</taxon>
        <taxon>Natricinae</taxon>
        <taxon>Thamnophis</taxon>
    </lineage>
</organism>
<feature type="compositionally biased region" description="Basic and acidic residues" evidence="2">
    <location>
        <begin position="1"/>
        <end position="26"/>
    </location>
</feature>
<feature type="region of interest" description="Disordered" evidence="2">
    <location>
        <begin position="207"/>
        <end position="226"/>
    </location>
</feature>
<dbReference type="PANTHER" id="PTHR24347">
    <property type="entry name" value="SERINE/THREONINE-PROTEIN KINASE"/>
    <property type="match status" value="1"/>
</dbReference>
<dbReference type="PROSITE" id="PS00107">
    <property type="entry name" value="PROTEIN_KINASE_ATP"/>
    <property type="match status" value="1"/>
</dbReference>
<evidence type="ECO:0000313" key="5">
    <source>
        <dbReference type="RefSeq" id="XP_013930205.1"/>
    </source>
</evidence>
<name>A0A6I9Z2W6_9SAUR</name>
<keyword evidence="4" id="KW-1185">Reference proteome</keyword>
<dbReference type="RefSeq" id="XP_013930205.1">
    <property type="nucleotide sequence ID" value="XM_014074730.1"/>
</dbReference>
<feature type="compositionally biased region" description="Basic and acidic residues" evidence="2">
    <location>
        <begin position="108"/>
        <end position="119"/>
    </location>
</feature>
<evidence type="ECO:0000259" key="3">
    <source>
        <dbReference type="PROSITE" id="PS50011"/>
    </source>
</evidence>